<dbReference type="OrthoDB" id="5842480at2759"/>
<dbReference type="EMBL" id="JOJR01000969">
    <property type="protein sequence ID" value="RCN33127.1"/>
    <property type="molecule type" value="Genomic_DNA"/>
</dbReference>
<dbReference type="GO" id="GO:0004190">
    <property type="term" value="F:aspartic-type endopeptidase activity"/>
    <property type="evidence" value="ECO:0007669"/>
    <property type="project" value="InterPro"/>
</dbReference>
<evidence type="ECO:0000313" key="4">
    <source>
        <dbReference type="Proteomes" id="UP000252519"/>
    </source>
</evidence>
<dbReference type="SUPFAM" id="SSF50630">
    <property type="entry name" value="Acid proteases"/>
    <property type="match status" value="1"/>
</dbReference>
<gene>
    <name evidence="3" type="ORF">ANCCAN_21056</name>
</gene>
<dbReference type="InterPro" id="IPR021109">
    <property type="entry name" value="Peptidase_aspartic_dom_sf"/>
</dbReference>
<dbReference type="PANTHER" id="PTHR47966:SF45">
    <property type="entry name" value="PEPTIDASE A1 DOMAIN-CONTAINING PROTEIN"/>
    <property type="match status" value="1"/>
</dbReference>
<evidence type="ECO:0000313" key="3">
    <source>
        <dbReference type="EMBL" id="RCN33127.1"/>
    </source>
</evidence>
<dbReference type="Proteomes" id="UP000252519">
    <property type="component" value="Unassembled WGS sequence"/>
</dbReference>
<dbReference type="GO" id="GO:0005764">
    <property type="term" value="C:lysosome"/>
    <property type="evidence" value="ECO:0007669"/>
    <property type="project" value="TreeGrafter"/>
</dbReference>
<organism evidence="3 4">
    <name type="scientific">Ancylostoma caninum</name>
    <name type="common">Dog hookworm</name>
    <dbReference type="NCBI Taxonomy" id="29170"/>
    <lineage>
        <taxon>Eukaryota</taxon>
        <taxon>Metazoa</taxon>
        <taxon>Ecdysozoa</taxon>
        <taxon>Nematoda</taxon>
        <taxon>Chromadorea</taxon>
        <taxon>Rhabditida</taxon>
        <taxon>Rhabditina</taxon>
        <taxon>Rhabditomorpha</taxon>
        <taxon>Strongyloidea</taxon>
        <taxon>Ancylostomatidae</taxon>
        <taxon>Ancylostomatinae</taxon>
        <taxon>Ancylostoma</taxon>
    </lineage>
</organism>
<evidence type="ECO:0000259" key="2">
    <source>
        <dbReference type="PROSITE" id="PS51767"/>
    </source>
</evidence>
<dbReference type="GO" id="GO:0006508">
    <property type="term" value="P:proteolysis"/>
    <property type="evidence" value="ECO:0007669"/>
    <property type="project" value="InterPro"/>
</dbReference>
<feature type="domain" description="Peptidase A1" evidence="2">
    <location>
        <begin position="1"/>
        <end position="97"/>
    </location>
</feature>
<dbReference type="InterPro" id="IPR033121">
    <property type="entry name" value="PEPTIDASE_A1"/>
</dbReference>
<comment type="caution">
    <text evidence="3">The sequence shown here is derived from an EMBL/GenBank/DDBJ whole genome shotgun (WGS) entry which is preliminary data.</text>
</comment>
<feature type="non-terminal residue" evidence="3">
    <location>
        <position position="1"/>
    </location>
</feature>
<protein>
    <recommendedName>
        <fullName evidence="2">Peptidase A1 domain-containing protein</fullName>
    </recommendedName>
</protein>
<comment type="similarity">
    <text evidence="1">Belongs to the peptidase A1 family.</text>
</comment>
<dbReference type="InterPro" id="IPR001461">
    <property type="entry name" value="Aspartic_peptidase_A1"/>
</dbReference>
<reference evidence="3 4" key="1">
    <citation type="submission" date="2014-10" db="EMBL/GenBank/DDBJ databases">
        <title>Draft genome of the hookworm Ancylostoma caninum.</title>
        <authorList>
            <person name="Mitreva M."/>
        </authorList>
    </citation>
    <scope>NUCLEOTIDE SEQUENCE [LARGE SCALE GENOMIC DNA]</scope>
    <source>
        <strain evidence="3 4">Baltimore</strain>
    </source>
</reference>
<evidence type="ECO:0000256" key="1">
    <source>
        <dbReference type="ARBA" id="ARBA00007447"/>
    </source>
</evidence>
<name>A0A368FSD2_ANCCA</name>
<dbReference type="AlphaFoldDB" id="A0A368FSD2"/>
<proteinExistence type="inferred from homology"/>
<dbReference type="PROSITE" id="PS51767">
    <property type="entry name" value="PEPTIDASE_A1"/>
    <property type="match status" value="1"/>
</dbReference>
<dbReference type="Gene3D" id="2.40.70.10">
    <property type="entry name" value="Acid Proteases"/>
    <property type="match status" value="1"/>
</dbReference>
<dbReference type="PANTHER" id="PTHR47966">
    <property type="entry name" value="BETA-SITE APP-CLEAVING ENZYME, ISOFORM A-RELATED"/>
    <property type="match status" value="1"/>
</dbReference>
<sequence>RKRYVKGFFGRDTIRLGELVMPGTMFGQAEEIDHSLVHMHFDGVLGLGCMPGAPLHRAVKLGLLEQPVFTVFLKRSRSRSLPPGSLFVVRSLKYGIS</sequence>
<dbReference type="Pfam" id="PF00026">
    <property type="entry name" value="Asp"/>
    <property type="match status" value="1"/>
</dbReference>
<accession>A0A368FSD2</accession>
<keyword evidence="4" id="KW-1185">Reference proteome</keyword>
<dbReference type="STRING" id="29170.A0A368FSD2"/>